<dbReference type="PROSITE" id="PS50918">
    <property type="entry name" value="WWE"/>
    <property type="match status" value="1"/>
</dbReference>
<protein>
    <recommendedName>
        <fullName evidence="6">FHA domain-containing protein</fullName>
    </recommendedName>
</protein>
<feature type="domain" description="WWE" evidence="3">
    <location>
        <begin position="386"/>
        <end position="474"/>
    </location>
</feature>
<accession>A0A0S4IW39</accession>
<evidence type="ECO:0000259" key="2">
    <source>
        <dbReference type="PROSITE" id="PS50006"/>
    </source>
</evidence>
<dbReference type="VEuPathDB" id="TriTrypDB:BSAL_71315"/>
<dbReference type="PROSITE" id="PS50006">
    <property type="entry name" value="FHA_DOMAIN"/>
    <property type="match status" value="1"/>
</dbReference>
<dbReference type="InterPro" id="IPR004170">
    <property type="entry name" value="WWE_dom"/>
</dbReference>
<evidence type="ECO:0000259" key="3">
    <source>
        <dbReference type="PROSITE" id="PS50918"/>
    </source>
</evidence>
<dbReference type="AlphaFoldDB" id="A0A0S4IW39"/>
<organism evidence="4 5">
    <name type="scientific">Bodo saltans</name>
    <name type="common">Flagellated protozoan</name>
    <dbReference type="NCBI Taxonomy" id="75058"/>
    <lineage>
        <taxon>Eukaryota</taxon>
        <taxon>Discoba</taxon>
        <taxon>Euglenozoa</taxon>
        <taxon>Kinetoplastea</taxon>
        <taxon>Metakinetoplastina</taxon>
        <taxon>Eubodonida</taxon>
        <taxon>Bodonidae</taxon>
        <taxon>Bodo</taxon>
    </lineage>
</organism>
<dbReference type="InterPro" id="IPR008984">
    <property type="entry name" value="SMAD_FHA_dom_sf"/>
</dbReference>
<proteinExistence type="predicted"/>
<name>A0A0S4IW39_BODSA</name>
<dbReference type="SUPFAM" id="SSF49879">
    <property type="entry name" value="SMAD/FHA domain"/>
    <property type="match status" value="1"/>
</dbReference>
<keyword evidence="5" id="KW-1185">Reference proteome</keyword>
<feature type="compositionally biased region" description="Low complexity" evidence="1">
    <location>
        <begin position="298"/>
        <end position="310"/>
    </location>
</feature>
<dbReference type="InterPro" id="IPR037197">
    <property type="entry name" value="WWE_dom_sf"/>
</dbReference>
<feature type="compositionally biased region" description="Low complexity" evidence="1">
    <location>
        <begin position="497"/>
        <end position="507"/>
    </location>
</feature>
<gene>
    <name evidence="4" type="ORF">BSAL_71315</name>
</gene>
<evidence type="ECO:0000313" key="5">
    <source>
        <dbReference type="Proteomes" id="UP000051952"/>
    </source>
</evidence>
<evidence type="ECO:0000256" key="1">
    <source>
        <dbReference type="SAM" id="MobiDB-lite"/>
    </source>
</evidence>
<dbReference type="Pfam" id="PF02825">
    <property type="entry name" value="WWE"/>
    <property type="match status" value="1"/>
</dbReference>
<evidence type="ECO:0000313" key="4">
    <source>
        <dbReference type="EMBL" id="CUG05785.1"/>
    </source>
</evidence>
<feature type="region of interest" description="Disordered" evidence="1">
    <location>
        <begin position="298"/>
        <end position="319"/>
    </location>
</feature>
<dbReference type="Proteomes" id="UP000051952">
    <property type="component" value="Unassembled WGS sequence"/>
</dbReference>
<dbReference type="EMBL" id="CYKH01000547">
    <property type="protein sequence ID" value="CUG05785.1"/>
    <property type="molecule type" value="Genomic_DNA"/>
</dbReference>
<feature type="region of interest" description="Disordered" evidence="1">
    <location>
        <begin position="474"/>
        <end position="582"/>
    </location>
</feature>
<feature type="region of interest" description="Disordered" evidence="1">
    <location>
        <begin position="361"/>
        <end position="393"/>
    </location>
</feature>
<dbReference type="SUPFAM" id="SSF117839">
    <property type="entry name" value="WWE domain"/>
    <property type="match status" value="1"/>
</dbReference>
<dbReference type="OrthoDB" id="240081at2759"/>
<feature type="compositionally biased region" description="Basic residues" evidence="1">
    <location>
        <begin position="554"/>
        <end position="582"/>
    </location>
</feature>
<sequence>MSKRLAAAWQVVKTMPTTGGEVGVFDLHPGMTLTIGRGAELSEFSRVDHKYISRAHVCLRLATDGATGAQRVVIQQLGKNPTLIGPSATRLCPAAVDAGASSTSSETVNITSEVAAAASQAYGHAHSIGVTTLHFPSELKFPQFHILFLAPTVATASVVAPTTSATVADEALAERDATLKKKMTRNCADGVRRDALKVVVDVVDACASCFVNENAELPVQKPTRMMTMAVRDVDSDDDDVQPPPARQTKLLDEALRQQAIANAADASRAKEVASWIAPKATPPSAVIAPLAVVAAAARGSSSNRTPSSSSATEEKPAPLVIATVPDLPRRLPGAPAPPRILTDSEESLPLAQWVVVPPPAASYASAEPSPPATRGVAQTAVSSPKPATPAPPVGGAMGMWEWKCHVEGDDNDPKNWRKYPKATADVLEAAFRKNGGKVPWVSIDMTYRVCFDDSRIGMAQYRCDDPARWRAVRRRGGGSVPRPNAKKKAILRDTGFSSASSSSSDTSSESDDDDDKRPSWIVSDDSDDESSTEDSDSDVSFDTESSIETESSDRRKKKKNKKGAKTTTKKKHPTPKKRPRDD</sequence>
<dbReference type="Gene3D" id="3.30.720.50">
    <property type="match status" value="1"/>
</dbReference>
<feature type="domain" description="FHA" evidence="2">
    <location>
        <begin position="33"/>
        <end position="89"/>
    </location>
</feature>
<reference evidence="5" key="1">
    <citation type="submission" date="2015-09" db="EMBL/GenBank/DDBJ databases">
        <authorList>
            <consortium name="Pathogen Informatics"/>
        </authorList>
    </citation>
    <scope>NUCLEOTIDE SEQUENCE [LARGE SCALE GENOMIC DNA]</scope>
    <source>
        <strain evidence="5">Lake Konstanz</strain>
    </source>
</reference>
<feature type="compositionally biased region" description="Acidic residues" evidence="1">
    <location>
        <begin position="524"/>
        <end position="547"/>
    </location>
</feature>
<dbReference type="InterPro" id="IPR000253">
    <property type="entry name" value="FHA_dom"/>
</dbReference>
<evidence type="ECO:0008006" key="6">
    <source>
        <dbReference type="Google" id="ProtNLM"/>
    </source>
</evidence>